<dbReference type="Gene3D" id="1.10.510.10">
    <property type="entry name" value="Transferase(Phosphotransferase) domain 1"/>
    <property type="match status" value="1"/>
</dbReference>
<keyword evidence="5 11" id="KW-0418">Kinase</keyword>
<comment type="similarity">
    <text evidence="7">Belongs to the protein kinase superfamily. CMGC Ser/Thr protein kinase family.</text>
</comment>
<feature type="compositionally biased region" description="Acidic residues" evidence="9">
    <location>
        <begin position="434"/>
        <end position="443"/>
    </location>
</feature>
<feature type="compositionally biased region" description="Low complexity" evidence="9">
    <location>
        <begin position="529"/>
        <end position="539"/>
    </location>
</feature>
<dbReference type="Pfam" id="PF00069">
    <property type="entry name" value="Pkinase"/>
    <property type="match status" value="1"/>
</dbReference>
<comment type="caution">
    <text evidence="11">The sequence shown here is derived from an EMBL/GenBank/DDBJ whole genome shotgun (WGS) entry which is preliminary data.</text>
</comment>
<feature type="region of interest" description="Disordered" evidence="9">
    <location>
        <begin position="1"/>
        <end position="389"/>
    </location>
</feature>
<dbReference type="InterPro" id="IPR050494">
    <property type="entry name" value="Ser_Thr_dual-spec_kinase"/>
</dbReference>
<dbReference type="FunFam" id="1.10.510.10:FF:000078">
    <property type="entry name" value="Serine/threonine-protein kinase PRP4 homolog"/>
    <property type="match status" value="1"/>
</dbReference>
<feature type="compositionally biased region" description="Acidic residues" evidence="9">
    <location>
        <begin position="303"/>
        <end position="314"/>
    </location>
</feature>
<dbReference type="GO" id="GO:0045292">
    <property type="term" value="P:mRNA cis splicing, via spliceosome"/>
    <property type="evidence" value="ECO:0007669"/>
    <property type="project" value="InterPro"/>
</dbReference>
<dbReference type="SMART" id="SM00220">
    <property type="entry name" value="S_TKc"/>
    <property type="match status" value="1"/>
</dbReference>
<evidence type="ECO:0000256" key="3">
    <source>
        <dbReference type="ARBA" id="ARBA00022679"/>
    </source>
</evidence>
<evidence type="ECO:0000256" key="6">
    <source>
        <dbReference type="ARBA" id="ARBA00022840"/>
    </source>
</evidence>
<dbReference type="InterPro" id="IPR011009">
    <property type="entry name" value="Kinase-like_dom_sf"/>
</dbReference>
<keyword evidence="4 8" id="KW-0547">Nucleotide-binding</keyword>
<dbReference type="GO" id="GO:0004674">
    <property type="term" value="F:protein serine/threonine kinase activity"/>
    <property type="evidence" value="ECO:0007669"/>
    <property type="project" value="UniProtKB-KW"/>
</dbReference>
<keyword evidence="3" id="KW-0808">Transferase</keyword>
<dbReference type="PANTHER" id="PTHR24058:SF103">
    <property type="entry name" value="SERINE_THREONINE-PROTEIN KINASE PRP4 HOMOLOG"/>
    <property type="match status" value="1"/>
</dbReference>
<dbReference type="EMBL" id="AZHD01000012">
    <property type="protein sequence ID" value="OAA58533.1"/>
    <property type="molecule type" value="Genomic_DNA"/>
</dbReference>
<dbReference type="CDD" id="cd14135">
    <property type="entry name" value="STKc_PRP4"/>
    <property type="match status" value="1"/>
</dbReference>
<keyword evidence="12" id="KW-1185">Reference proteome</keyword>
<dbReference type="InterPro" id="IPR000719">
    <property type="entry name" value="Prot_kinase_dom"/>
</dbReference>
<name>A0A167RF63_9HYPO</name>
<sequence length="911" mass="101092">MASPSPRSSADEGEIVERQGSGHFKAKTTATVVAEDGVDSFNVDRRDRLRRGRSPRSPPRRSADSGADRPPRPGHRGPAAFSSYPYRNTSPRGLKRQRERERDERDAPSGRSAGGARGGRHDDGFRDDRRRDAPRNGPRMNDDRRRGGGRDSDRGFRHYDDDGAADSRYDGGRYHPSNGYGRDQAGKRQRTRSRSPPPPSSSFSRGNGNRERNERDRHDRDRDFDRNRDRDYDRHDREDGRFDRRPARDYQPTASALHNGPKRLNGVVEDDETKSAKSVSFDAAAKDGESSHAPNKTNQLPEDWVESQPIDEEAEIRRRRQRREEILRKSRASTPSLTPSLEADKTAAPAAVESKTQGTAPVTGNNTPRSFDATATASPASPSAVSQDQAAVDALNLTDDQNFFSALGKNTAGGGGSGAANTTEDGPSAADYDPTVDMEEDERRDELRHGGTLAGLHGMEIHRRPSTLAEVDREGLRRDSEPSKAAAPESRNGATPGVARQDGRDEGGNEDDEDDMFAEDFVEKHKAPKAQTQAAAPTANDAGENGAAVSGLPALAANGGGILEGDDQQGYYKIRRGEVLDGRYQIQSTLGKGMFSGVARAWDITSSNKKVVAIKIMRNNDALRKGGYTEIAILQKLNETDPANKKHIVRFERSFDYRGHLCMCFENLSMNLREVLKKFGNNVGINLHGVRVYAYQILVALAHMRRCSIIHADLKPDNILVSDNRSTLKICDLGTAIDRSDAATAHMEITPYLVSRFYRAPEIILGMPYDYAVDMWSIGCTLYELYTGKILFTGESNNQMLRAIMEVRGKISGKLYRRGELWRMHFDDTGNFLSQEHDKFQGKTTVKILPVIKVNRDLRTRLMAASAGMDDAETKDLSRFYDLLDRCLSLNPDKRILPSDALKHPFFTSKS</sequence>
<evidence type="ECO:0000256" key="4">
    <source>
        <dbReference type="ARBA" id="ARBA00022741"/>
    </source>
</evidence>
<gene>
    <name evidence="11" type="ORF">SPI_06606</name>
</gene>
<keyword evidence="6 8" id="KW-0067">ATP-binding</keyword>
<organism evidence="11 12">
    <name type="scientific">Niveomyces insectorum RCEF 264</name>
    <dbReference type="NCBI Taxonomy" id="1081102"/>
    <lineage>
        <taxon>Eukaryota</taxon>
        <taxon>Fungi</taxon>
        <taxon>Dikarya</taxon>
        <taxon>Ascomycota</taxon>
        <taxon>Pezizomycotina</taxon>
        <taxon>Sordariomycetes</taxon>
        <taxon>Hypocreomycetidae</taxon>
        <taxon>Hypocreales</taxon>
        <taxon>Cordycipitaceae</taxon>
        <taxon>Niveomyces</taxon>
    </lineage>
</organism>
<feature type="compositionally biased region" description="Basic and acidic residues" evidence="9">
    <location>
        <begin position="96"/>
        <end position="108"/>
    </location>
</feature>
<dbReference type="EC" id="2.7.11.1" evidence="1"/>
<feature type="compositionally biased region" description="Polar residues" evidence="9">
    <location>
        <begin position="354"/>
        <end position="369"/>
    </location>
</feature>
<evidence type="ECO:0000256" key="2">
    <source>
        <dbReference type="ARBA" id="ARBA00022527"/>
    </source>
</evidence>
<dbReference type="Proteomes" id="UP000076874">
    <property type="component" value="Unassembled WGS sequence"/>
</dbReference>
<protein>
    <recommendedName>
        <fullName evidence="1">non-specific serine/threonine protein kinase</fullName>
        <ecNumber evidence="1">2.7.11.1</ecNumber>
    </recommendedName>
</protein>
<feature type="compositionally biased region" description="Basic and acidic residues" evidence="9">
    <location>
        <begin position="208"/>
        <end position="248"/>
    </location>
</feature>
<feature type="region of interest" description="Disordered" evidence="9">
    <location>
        <begin position="405"/>
        <end position="545"/>
    </location>
</feature>
<dbReference type="InterPro" id="IPR008271">
    <property type="entry name" value="Ser/Thr_kinase_AS"/>
</dbReference>
<dbReference type="PROSITE" id="PS00108">
    <property type="entry name" value="PROTEIN_KINASE_ST"/>
    <property type="match status" value="1"/>
</dbReference>
<dbReference type="Gene3D" id="3.30.200.20">
    <property type="entry name" value="Phosphorylase Kinase, domain 1"/>
    <property type="match status" value="1"/>
</dbReference>
<dbReference type="OrthoDB" id="9332038at2759"/>
<dbReference type="PROSITE" id="PS50011">
    <property type="entry name" value="PROTEIN_KINASE_DOM"/>
    <property type="match status" value="1"/>
</dbReference>
<feature type="compositionally biased region" description="Basic and acidic residues" evidence="9">
    <location>
        <begin position="119"/>
        <end position="173"/>
    </location>
</feature>
<evidence type="ECO:0000259" key="10">
    <source>
        <dbReference type="PROSITE" id="PS50011"/>
    </source>
</evidence>
<dbReference type="SUPFAM" id="SSF56112">
    <property type="entry name" value="Protein kinase-like (PK-like)"/>
    <property type="match status" value="1"/>
</dbReference>
<evidence type="ECO:0000313" key="12">
    <source>
        <dbReference type="Proteomes" id="UP000076874"/>
    </source>
</evidence>
<feature type="compositionally biased region" description="Low complexity" evidence="9">
    <location>
        <begin position="372"/>
        <end position="389"/>
    </location>
</feature>
<evidence type="ECO:0000256" key="8">
    <source>
        <dbReference type="PROSITE-ProRule" id="PRU10141"/>
    </source>
</evidence>
<feature type="compositionally biased region" description="Basic and acidic residues" evidence="9">
    <location>
        <begin position="470"/>
        <end position="482"/>
    </location>
</feature>
<feature type="compositionally biased region" description="Basic and acidic residues" evidence="9">
    <location>
        <begin position="61"/>
        <end position="71"/>
    </location>
</feature>
<dbReference type="STRING" id="1081102.A0A167RF63"/>
<accession>A0A167RF63</accession>
<evidence type="ECO:0000256" key="7">
    <source>
        <dbReference type="ARBA" id="ARBA00023596"/>
    </source>
</evidence>
<feature type="binding site" evidence="8">
    <location>
        <position position="615"/>
    </location>
    <ligand>
        <name>ATP</name>
        <dbReference type="ChEBI" id="CHEBI:30616"/>
    </ligand>
</feature>
<evidence type="ECO:0000313" key="11">
    <source>
        <dbReference type="EMBL" id="OAA58533.1"/>
    </source>
</evidence>
<dbReference type="InterPro" id="IPR017441">
    <property type="entry name" value="Protein_kinase_ATP_BS"/>
</dbReference>
<evidence type="ECO:0000256" key="1">
    <source>
        <dbReference type="ARBA" id="ARBA00012513"/>
    </source>
</evidence>
<evidence type="ECO:0000256" key="9">
    <source>
        <dbReference type="SAM" id="MobiDB-lite"/>
    </source>
</evidence>
<keyword evidence="2" id="KW-0723">Serine/threonine-protein kinase</keyword>
<dbReference type="AlphaFoldDB" id="A0A167RF63"/>
<dbReference type="GO" id="GO:0005524">
    <property type="term" value="F:ATP binding"/>
    <property type="evidence" value="ECO:0007669"/>
    <property type="project" value="UniProtKB-UniRule"/>
</dbReference>
<dbReference type="PROSITE" id="PS00107">
    <property type="entry name" value="PROTEIN_KINASE_ATP"/>
    <property type="match status" value="1"/>
</dbReference>
<reference evidence="11 12" key="1">
    <citation type="journal article" date="2016" name="Genome Biol. Evol.">
        <title>Divergent and convergent evolution of fungal pathogenicity.</title>
        <authorList>
            <person name="Shang Y."/>
            <person name="Xiao G."/>
            <person name="Zheng P."/>
            <person name="Cen K."/>
            <person name="Zhan S."/>
            <person name="Wang C."/>
        </authorList>
    </citation>
    <scope>NUCLEOTIDE SEQUENCE [LARGE SCALE GENOMIC DNA]</scope>
    <source>
        <strain evidence="11 12">RCEF 264</strain>
    </source>
</reference>
<dbReference type="PANTHER" id="PTHR24058">
    <property type="entry name" value="DUAL SPECIFICITY PROTEIN KINASE"/>
    <property type="match status" value="1"/>
</dbReference>
<dbReference type="InterPro" id="IPR044092">
    <property type="entry name" value="STKc_PRP4"/>
</dbReference>
<evidence type="ECO:0000256" key="5">
    <source>
        <dbReference type="ARBA" id="ARBA00022777"/>
    </source>
</evidence>
<feature type="domain" description="Protein kinase" evidence="10">
    <location>
        <begin position="584"/>
        <end position="907"/>
    </location>
</feature>
<feature type="compositionally biased region" description="Acidic residues" evidence="9">
    <location>
        <begin position="508"/>
        <end position="520"/>
    </location>
</feature>
<proteinExistence type="inferred from homology"/>